<evidence type="ECO:0000313" key="2">
    <source>
        <dbReference type="Proteomes" id="UP000311919"/>
    </source>
</evidence>
<keyword evidence="2" id="KW-1185">Reference proteome</keyword>
<dbReference type="Proteomes" id="UP000311919">
    <property type="component" value="Unassembled WGS sequence"/>
</dbReference>
<dbReference type="AlphaFoldDB" id="A0A4Z2CPL0"/>
<reference evidence="1 2" key="1">
    <citation type="submission" date="2019-03" db="EMBL/GenBank/DDBJ databases">
        <title>An improved genome assembly of the fluke Schistosoma japonicum.</title>
        <authorList>
            <person name="Hu W."/>
            <person name="Luo F."/>
            <person name="Yin M."/>
            <person name="Mo X."/>
            <person name="Sun C."/>
            <person name="Wu Q."/>
            <person name="Zhu B."/>
            <person name="Xiang M."/>
            <person name="Wang J."/>
            <person name="Wang Y."/>
            <person name="Zhang T."/>
            <person name="Xu B."/>
            <person name="Zheng H."/>
            <person name="Feng Z."/>
        </authorList>
    </citation>
    <scope>NUCLEOTIDE SEQUENCE [LARGE SCALE GENOMIC DNA]</scope>
    <source>
        <strain evidence="1">HuSjv2</strain>
        <tissue evidence="1">Worms</tissue>
    </source>
</reference>
<dbReference type="OrthoDB" id="6251914at2759"/>
<protein>
    <submittedName>
        <fullName evidence="1">Endoglin antigen</fullName>
    </submittedName>
</protein>
<organism evidence="1 2">
    <name type="scientific">Schistosoma japonicum</name>
    <name type="common">Blood fluke</name>
    <dbReference type="NCBI Taxonomy" id="6182"/>
    <lineage>
        <taxon>Eukaryota</taxon>
        <taxon>Metazoa</taxon>
        <taxon>Spiralia</taxon>
        <taxon>Lophotrochozoa</taxon>
        <taxon>Platyhelminthes</taxon>
        <taxon>Trematoda</taxon>
        <taxon>Digenea</taxon>
        <taxon>Strigeidida</taxon>
        <taxon>Schistosomatoidea</taxon>
        <taxon>Schistosomatidae</taxon>
        <taxon>Schistosoma</taxon>
    </lineage>
</organism>
<dbReference type="EMBL" id="SKCS01000480">
    <property type="protein sequence ID" value="TNN06108.1"/>
    <property type="molecule type" value="Genomic_DNA"/>
</dbReference>
<gene>
    <name evidence="1" type="ORF">EWB00_008594</name>
</gene>
<comment type="caution">
    <text evidence="1">The sequence shown here is derived from an EMBL/GenBank/DDBJ whole genome shotgun (WGS) entry which is preliminary data.</text>
</comment>
<proteinExistence type="predicted"/>
<accession>A0A4Z2CPL0</accession>
<evidence type="ECO:0000313" key="1">
    <source>
        <dbReference type="EMBL" id="TNN06108.1"/>
    </source>
</evidence>
<sequence>MYLSWKYNLYRALTCLHSNKPTFVGCTCELIPTTTSSITPTNYEISKRDHLCSLNLPDIGDECDHSNLVCRSRSAKCVSKGSSIKKVCTCPGNTVAVYQSFLNYFECFPVIKRSISFKPSTKHVVNDYCQHCQKINGTCYDQNNDGIPDGCQCPPSRSFIQKIDQHGNSRNTAVSINSIQHNDELIFPCELEHLKTKCDEHKLTVCYLPHFSGRFQTLPYYLRMNIVHISLVQLFYGELLKDEESCSLNSQLKSTANAPSSKKRFPLKDDWHCVTLLNNQFSMNKCTVNVNIDPICDEINNTQILKYSGNVYIQQTNQIHLNGKTLLEIPWECTAKKICNMKPKPTINLTNQQIQNDLGQLCVMNKNSEIITEIGEGELVYLQIMSKCEQFIINTKMCAAASIKFPENINSKSAIDERLCQAFYHFKFHITEGSTVNSYHNQTILISDLPVSIHYNNTSFNQQSEMFPAFQIIPQQTIVYYICLVSPVIDSVEYRLESRAIRDWCGASDKYTRLSSASHLFFTKLIISSSTSPHHIACVILICMYKRKQQSKRHEIQYDFSYNPHSEQLLNDSLKYSMLSTTTPQEIAEIHQQPIYYNEFGTYLNHEYCDEFEPPKDTNCPKCIAFKIKQINPLLSTYQTTRGICQVMMENSSKQLPNKSPIHLSLLNGQSITTLQKCRQEPMSETLENKPAPIKV</sequence>
<name>A0A4Z2CPL0_SCHJA</name>